<proteinExistence type="predicted"/>
<dbReference type="AlphaFoldDB" id="A0A5Q2REP9"/>
<evidence type="ECO:0000313" key="1">
    <source>
        <dbReference type="EMBL" id="QGG94094.1"/>
    </source>
</evidence>
<evidence type="ECO:0000313" key="2">
    <source>
        <dbReference type="Proteomes" id="UP000334019"/>
    </source>
</evidence>
<dbReference type="EMBL" id="CP045851">
    <property type="protein sequence ID" value="QGG94094.1"/>
    <property type="molecule type" value="Genomic_DNA"/>
</dbReference>
<name>A0A5Q2REP9_9ACTN</name>
<dbReference type="Proteomes" id="UP000334019">
    <property type="component" value="Chromosome"/>
</dbReference>
<reference evidence="1 2" key="1">
    <citation type="submission" date="2019-11" db="EMBL/GenBank/DDBJ databases">
        <authorList>
            <person name="He Y."/>
        </authorList>
    </citation>
    <scope>NUCLEOTIDE SEQUENCE [LARGE SCALE GENOMIC DNA]</scope>
    <source>
        <strain evidence="1 2">SCSIO 58843</strain>
    </source>
</reference>
<keyword evidence="2" id="KW-1185">Reference proteome</keyword>
<dbReference type="KEGG" id="atq:GH723_02680"/>
<sequence>MAPGTQPVLFHLPSGRVPTYVVIDRRGQEQVRTSSLGVAVTAARRVLAEQGEVWIRASDATCAHIDPHRVATDTPSCPWIQTIAATLEVAPS</sequence>
<organism evidence="1 2">
    <name type="scientific">Actinomarinicola tropica</name>
    <dbReference type="NCBI Taxonomy" id="2789776"/>
    <lineage>
        <taxon>Bacteria</taxon>
        <taxon>Bacillati</taxon>
        <taxon>Actinomycetota</taxon>
        <taxon>Acidimicrobiia</taxon>
        <taxon>Acidimicrobiales</taxon>
        <taxon>Iamiaceae</taxon>
        <taxon>Actinomarinicola</taxon>
    </lineage>
</organism>
<gene>
    <name evidence="1" type="ORF">GH723_02680</name>
</gene>
<dbReference type="RefSeq" id="WP_153758200.1">
    <property type="nucleotide sequence ID" value="NZ_CP045851.1"/>
</dbReference>
<protein>
    <submittedName>
        <fullName evidence="1">Uncharacterized protein</fullName>
    </submittedName>
</protein>
<accession>A0A5Q2REP9</accession>